<keyword evidence="2" id="KW-1185">Reference proteome</keyword>
<protein>
    <submittedName>
        <fullName evidence="1">Uncharacterized protein</fullName>
    </submittedName>
</protein>
<sequence length="181" mass="19653">MSFFGLTYLGPQGPFEGLLPLHAFNATDVAAAYDVAAQRGPTISTSAFPAFVHALYHCPKGTNPPATIVDQVTAWFPDGTLPRAQFLAGMEALLEASEDAANNNSETDAHACEYQSGLALRADKFKHTRMKKAPKEKHHEPLTDAQTFGWLKGTVVKTIPKKSCEETKYASAMIQSGVSYY</sequence>
<dbReference type="VEuPathDB" id="FungiDB:SPRG_14018"/>
<dbReference type="GeneID" id="24135851"/>
<dbReference type="RefSeq" id="XP_012208319.1">
    <property type="nucleotide sequence ID" value="XM_012352929.1"/>
</dbReference>
<dbReference type="KEGG" id="spar:SPRG_14018"/>
<gene>
    <name evidence="1" type="ORF">SPRG_14018</name>
</gene>
<reference evidence="1 2" key="1">
    <citation type="journal article" date="2013" name="PLoS Genet.">
        <title>Distinctive expansion of potential virulence genes in the genome of the oomycete fish pathogen Saprolegnia parasitica.</title>
        <authorList>
            <person name="Jiang R.H."/>
            <person name="de Bruijn I."/>
            <person name="Haas B.J."/>
            <person name="Belmonte R."/>
            <person name="Lobach L."/>
            <person name="Christie J."/>
            <person name="van den Ackerveken G."/>
            <person name="Bottin A."/>
            <person name="Bulone V."/>
            <person name="Diaz-Moreno S.M."/>
            <person name="Dumas B."/>
            <person name="Fan L."/>
            <person name="Gaulin E."/>
            <person name="Govers F."/>
            <person name="Grenville-Briggs L.J."/>
            <person name="Horner N.R."/>
            <person name="Levin J.Z."/>
            <person name="Mammella M."/>
            <person name="Meijer H.J."/>
            <person name="Morris P."/>
            <person name="Nusbaum C."/>
            <person name="Oome S."/>
            <person name="Phillips A.J."/>
            <person name="van Rooyen D."/>
            <person name="Rzeszutek E."/>
            <person name="Saraiva M."/>
            <person name="Secombes C.J."/>
            <person name="Seidl M.F."/>
            <person name="Snel B."/>
            <person name="Stassen J.H."/>
            <person name="Sykes S."/>
            <person name="Tripathy S."/>
            <person name="van den Berg H."/>
            <person name="Vega-Arreguin J.C."/>
            <person name="Wawra S."/>
            <person name="Young S.K."/>
            <person name="Zeng Q."/>
            <person name="Dieguez-Uribeondo J."/>
            <person name="Russ C."/>
            <person name="Tyler B.M."/>
            <person name="van West P."/>
        </authorList>
    </citation>
    <scope>NUCLEOTIDE SEQUENCE [LARGE SCALE GENOMIC DNA]</scope>
    <source>
        <strain evidence="1 2">CBS 223.65</strain>
    </source>
</reference>
<organism evidence="1 2">
    <name type="scientific">Saprolegnia parasitica (strain CBS 223.65)</name>
    <dbReference type="NCBI Taxonomy" id="695850"/>
    <lineage>
        <taxon>Eukaryota</taxon>
        <taxon>Sar</taxon>
        <taxon>Stramenopiles</taxon>
        <taxon>Oomycota</taxon>
        <taxon>Saprolegniomycetes</taxon>
        <taxon>Saprolegniales</taxon>
        <taxon>Saprolegniaceae</taxon>
        <taxon>Saprolegnia</taxon>
    </lineage>
</organism>
<dbReference type="Proteomes" id="UP000030745">
    <property type="component" value="Unassembled WGS sequence"/>
</dbReference>
<dbReference type="OMA" id="FQDAFMQ"/>
<dbReference type="OrthoDB" id="191686at2759"/>
<name>A0A067C290_SAPPC</name>
<accession>A0A067C290</accession>
<dbReference type="AlphaFoldDB" id="A0A067C290"/>
<evidence type="ECO:0000313" key="2">
    <source>
        <dbReference type="Proteomes" id="UP000030745"/>
    </source>
</evidence>
<evidence type="ECO:0000313" key="1">
    <source>
        <dbReference type="EMBL" id="KDO20927.1"/>
    </source>
</evidence>
<dbReference type="EMBL" id="KK583299">
    <property type="protein sequence ID" value="KDO20927.1"/>
    <property type="molecule type" value="Genomic_DNA"/>
</dbReference>
<proteinExistence type="predicted"/>